<gene>
    <name evidence="2" type="ORF">BW143_02410</name>
</gene>
<organism evidence="2 3">
    <name type="scientific">Bacillus swezeyi</name>
    <dbReference type="NCBI Taxonomy" id="1925020"/>
    <lineage>
        <taxon>Bacteria</taxon>
        <taxon>Bacillati</taxon>
        <taxon>Bacillota</taxon>
        <taxon>Bacilli</taxon>
        <taxon>Bacillales</taxon>
        <taxon>Bacillaceae</taxon>
        <taxon>Bacillus</taxon>
    </lineage>
</organism>
<dbReference type="EMBL" id="MTJL01000005">
    <property type="protein sequence ID" value="OMI08923.1"/>
    <property type="molecule type" value="Genomic_DNA"/>
</dbReference>
<dbReference type="Gene3D" id="3.40.50.2000">
    <property type="entry name" value="Glycogen Phosphorylase B"/>
    <property type="match status" value="1"/>
</dbReference>
<evidence type="ECO:0000313" key="2">
    <source>
        <dbReference type="EMBL" id="OMI08923.1"/>
    </source>
</evidence>
<comment type="caution">
    <text evidence="2">The sequence shown here is derived from an EMBL/GenBank/DDBJ whole genome shotgun (WGS) entry which is preliminary data.</text>
</comment>
<evidence type="ECO:0000259" key="1">
    <source>
        <dbReference type="Pfam" id="PF13524"/>
    </source>
</evidence>
<accession>A0A1R1QW78</accession>
<sequence>MSNKIEEKLNSLYKQRALIESFVATSSAEESIGSWYLPNNQNITVDENYKIKKDDSGVTYLSFDEKNRDFTFGPNKNPFKLDNDTYYISFEGIKSEGIEATFFVLFYNNQKEKVRTESLLLNESKSITVDNEEKFVRFAIRLKGKGFLDIKKLAVNNTVLWNNIKKTKLKYIDNTLWCIPALPNINYNKLNKELKFQLKNDQHIYLSYKELNENFDVKPNFPLELEGEAFFVSFKGEKDRTLDVNLSIIFYSHQKKICVEQVALNQNKKINVPKGSICARLAIRVAGSGSVSFEKISIDGKEFWNPYLFEQNPMSEIFDYNVKINMNMFRSKLDNMVTYNQGKDVISSFLIGEQYKQFYIEKIAFTDSDGDLDVKQKHTYEFFLGASIKGDLRLDLFVEGYDDYDRIEIHQIKANQATKVQFNDNTKKIRLFFRVQGKGYLTNISLGINEREVEYTKRLKVALDPKDWFYSKKSLLLTKKEDELIGEITKQTNQKQYLSYKENNNKFSIPPKNNLIDIKSEYKYEFYFRAQMSEGIELIPMIVGYANDKKIQVYQLKVNDVTFYKPQKSVNKIRITVRVGGAGEFCIEEFEIRESSSVSDNTTPEWIAKREVEQMNLLPSKKISELKMAVIFDEFTRASFSEECKLIQFTPDNWLEVLTRDTPDILMVESAWNGNNGSWFKRVGDYGEEQNKALFDLIKWCNAKNIPTVFWNKEDPVHYNRFINTAKKFDYIFTTDEDMVPFYKKEVGHENVYSLPFAAQPKIHNPIKIQSERINKACFAGSYYRLHEERSIDMDRILDIAKDFGLDIYDRNYEKTSAGLMPNHCFPEKYKENIKGSLKYYEIDKAYKGYKVMINVNTVKNSPTMFSRRVFEGLACGTPVISTYAKGVNNLLGDLVYISEDEQDIKDAFQFLLNSEEHYRKKAMKGIREVLKNHTYTQRLNKIVDEIGLNFRSELPRVTVLGFANSKEEFHNLVKKFEKQTYQNKELCILIDLFPGYLKLFNSYNNKNVKTFIKSYFHNYQNIKEWLNTPYCAYFSSNDYYGENYLLDLMLSTTFTDSEVIGKRNHFAYIDNKLVESHANTEYEYVHNLEIASSVFKMDIFSKENLSDLLSNIEKGKDFSGYYKQGSRLFSNDKFNYVQNGESITAIEQLKQIEI</sequence>
<protein>
    <recommendedName>
        <fullName evidence="1">Spore protein YkvP/CgeB glycosyl transferase-like domain-containing protein</fullName>
    </recommendedName>
</protein>
<dbReference type="RefSeq" id="WP_076797438.1">
    <property type="nucleotide sequence ID" value="NZ_JARMMI010000003.1"/>
</dbReference>
<name>A0A1R1QW78_9BACI</name>
<proteinExistence type="predicted"/>
<dbReference type="InterPro" id="IPR055259">
    <property type="entry name" value="YkvP/CgeB_Glyco_trans-like"/>
</dbReference>
<reference evidence="2 3" key="1">
    <citation type="submission" date="2017-01" db="EMBL/GenBank/DDBJ databases">
        <title>Bacillus phylogenomics.</title>
        <authorList>
            <person name="Dunlap C."/>
        </authorList>
    </citation>
    <scope>NUCLEOTIDE SEQUENCE [LARGE SCALE GENOMIC DNA]</scope>
    <source>
        <strain evidence="2 3">NRRL B-41282</strain>
    </source>
</reference>
<dbReference type="Proteomes" id="UP000187367">
    <property type="component" value="Unassembled WGS sequence"/>
</dbReference>
<evidence type="ECO:0000313" key="3">
    <source>
        <dbReference type="Proteomes" id="UP000187367"/>
    </source>
</evidence>
<feature type="domain" description="Spore protein YkvP/CgeB glycosyl transferase-like" evidence="1">
    <location>
        <begin position="830"/>
        <end position="944"/>
    </location>
</feature>
<dbReference type="Pfam" id="PF13524">
    <property type="entry name" value="Glyco_trans_1_2"/>
    <property type="match status" value="1"/>
</dbReference>
<dbReference type="SUPFAM" id="SSF53756">
    <property type="entry name" value="UDP-Glycosyltransferase/glycogen phosphorylase"/>
    <property type="match status" value="1"/>
</dbReference>
<dbReference type="AlphaFoldDB" id="A0A1R1QW78"/>
<keyword evidence="3" id="KW-1185">Reference proteome</keyword>